<name>A0A1Y2FIB2_PROLT</name>
<reference evidence="1 2" key="1">
    <citation type="submission" date="2016-07" db="EMBL/GenBank/DDBJ databases">
        <title>Pervasive Adenine N6-methylation of Active Genes in Fungi.</title>
        <authorList>
            <consortium name="DOE Joint Genome Institute"/>
            <person name="Mondo S.J."/>
            <person name="Dannebaum R.O."/>
            <person name="Kuo R.C."/>
            <person name="Labutti K."/>
            <person name="Haridas S."/>
            <person name="Kuo A."/>
            <person name="Salamov A."/>
            <person name="Ahrendt S.R."/>
            <person name="Lipzen A."/>
            <person name="Sullivan W."/>
            <person name="Andreopoulos W.B."/>
            <person name="Clum A."/>
            <person name="Lindquist E."/>
            <person name="Daum C."/>
            <person name="Ramamoorthy G.K."/>
            <person name="Gryganskyi A."/>
            <person name="Culley D."/>
            <person name="Magnuson J.K."/>
            <person name="James T.Y."/>
            <person name="O'Malley M.A."/>
            <person name="Stajich J.E."/>
            <person name="Spatafora J.W."/>
            <person name="Visel A."/>
            <person name="Grigoriev I.V."/>
        </authorList>
    </citation>
    <scope>NUCLEOTIDE SEQUENCE [LARGE SCALE GENOMIC DNA]</scope>
    <source>
        <strain evidence="1 2">12-1054</strain>
    </source>
</reference>
<organism evidence="1 2">
    <name type="scientific">Protomyces lactucae-debilis</name>
    <dbReference type="NCBI Taxonomy" id="2754530"/>
    <lineage>
        <taxon>Eukaryota</taxon>
        <taxon>Fungi</taxon>
        <taxon>Dikarya</taxon>
        <taxon>Ascomycota</taxon>
        <taxon>Taphrinomycotina</taxon>
        <taxon>Taphrinomycetes</taxon>
        <taxon>Taphrinales</taxon>
        <taxon>Protomycetaceae</taxon>
        <taxon>Protomyces</taxon>
    </lineage>
</organism>
<dbReference type="EMBL" id="MCFI01000007">
    <property type="protein sequence ID" value="ORY83679.1"/>
    <property type="molecule type" value="Genomic_DNA"/>
</dbReference>
<dbReference type="RefSeq" id="XP_040725974.1">
    <property type="nucleotide sequence ID" value="XM_040869088.1"/>
</dbReference>
<keyword evidence="2" id="KW-1185">Reference proteome</keyword>
<gene>
    <name evidence="1" type="ORF">BCR37DRAFT_378643</name>
</gene>
<protein>
    <submittedName>
        <fullName evidence="1">Uncharacterized protein</fullName>
    </submittedName>
</protein>
<proteinExistence type="predicted"/>
<dbReference type="GeneID" id="63785687"/>
<evidence type="ECO:0000313" key="2">
    <source>
        <dbReference type="Proteomes" id="UP000193685"/>
    </source>
</evidence>
<evidence type="ECO:0000313" key="1">
    <source>
        <dbReference type="EMBL" id="ORY83679.1"/>
    </source>
</evidence>
<accession>A0A1Y2FIB2</accession>
<comment type="caution">
    <text evidence="1">The sequence shown here is derived from an EMBL/GenBank/DDBJ whole genome shotgun (WGS) entry which is preliminary data.</text>
</comment>
<dbReference type="AlphaFoldDB" id="A0A1Y2FIB2"/>
<sequence length="203" mass="23498">MWLAVMDVVLESVVLALLLLPRLRLLLPRYPLSVLHPVSLVLLHLSASIDLLRNHRDPLPRHWQTWRDAPLNSAYTQDSTFSAQQAVQIVDQAQQREVFLETVMKWQQSIVSSLVYLEGQFLAFAEDDRLCIHQRSGLRNGGVGRVTSAGRDRLCGFYRTAHDRVPWRVLHRNRIDLLSVHSRAQWHDPKETRNCHIFVSLSR</sequence>
<dbReference type="Proteomes" id="UP000193685">
    <property type="component" value="Unassembled WGS sequence"/>
</dbReference>